<evidence type="ECO:0008006" key="3">
    <source>
        <dbReference type="Google" id="ProtNLM"/>
    </source>
</evidence>
<gene>
    <name evidence="1" type="ORF">GCM10010468_45350</name>
</gene>
<evidence type="ECO:0000313" key="2">
    <source>
        <dbReference type="Proteomes" id="UP001501237"/>
    </source>
</evidence>
<proteinExistence type="predicted"/>
<name>A0ABP6QFL0_9ACTN</name>
<sequence>MKAMILKEFLELRRDKRTMVMIIALPLLLLVIFGYAASFTVDDLKTDVYGAGLPVTLAGRTVRLADTAPGLIRKALDAAGITADVRRVPATLEEKMTGIDRATRAAARVTQPIR</sequence>
<accession>A0ABP6QFL0</accession>
<organism evidence="1 2">
    <name type="scientific">Actinocorallia longicatena</name>
    <dbReference type="NCBI Taxonomy" id="111803"/>
    <lineage>
        <taxon>Bacteria</taxon>
        <taxon>Bacillati</taxon>
        <taxon>Actinomycetota</taxon>
        <taxon>Actinomycetes</taxon>
        <taxon>Streptosporangiales</taxon>
        <taxon>Thermomonosporaceae</taxon>
        <taxon>Actinocorallia</taxon>
    </lineage>
</organism>
<dbReference type="EMBL" id="BAAAUV010000011">
    <property type="protein sequence ID" value="GAA3220646.1"/>
    <property type="molecule type" value="Genomic_DNA"/>
</dbReference>
<dbReference type="RefSeq" id="WP_344831606.1">
    <property type="nucleotide sequence ID" value="NZ_BAAAUV010000011.1"/>
</dbReference>
<keyword evidence="2" id="KW-1185">Reference proteome</keyword>
<comment type="caution">
    <text evidence="1">The sequence shown here is derived from an EMBL/GenBank/DDBJ whole genome shotgun (WGS) entry which is preliminary data.</text>
</comment>
<evidence type="ECO:0000313" key="1">
    <source>
        <dbReference type="EMBL" id="GAA3220646.1"/>
    </source>
</evidence>
<protein>
    <recommendedName>
        <fullName evidence="3">ABC transporter permease</fullName>
    </recommendedName>
</protein>
<dbReference type="Proteomes" id="UP001501237">
    <property type="component" value="Unassembled WGS sequence"/>
</dbReference>
<reference evidence="2" key="1">
    <citation type="journal article" date="2019" name="Int. J. Syst. Evol. Microbiol.">
        <title>The Global Catalogue of Microorganisms (GCM) 10K type strain sequencing project: providing services to taxonomists for standard genome sequencing and annotation.</title>
        <authorList>
            <consortium name="The Broad Institute Genomics Platform"/>
            <consortium name="The Broad Institute Genome Sequencing Center for Infectious Disease"/>
            <person name="Wu L."/>
            <person name="Ma J."/>
        </authorList>
    </citation>
    <scope>NUCLEOTIDE SEQUENCE [LARGE SCALE GENOMIC DNA]</scope>
    <source>
        <strain evidence="2">JCM 9377</strain>
    </source>
</reference>